<proteinExistence type="predicted"/>
<evidence type="ECO:0000313" key="2">
    <source>
        <dbReference type="EMBL" id="KAA9134846.1"/>
    </source>
</evidence>
<feature type="transmembrane region" description="Helical" evidence="1">
    <location>
        <begin position="32"/>
        <end position="50"/>
    </location>
</feature>
<evidence type="ECO:0000313" key="3">
    <source>
        <dbReference type="Proteomes" id="UP000326838"/>
    </source>
</evidence>
<keyword evidence="1" id="KW-0812">Transmembrane</keyword>
<keyword evidence="3" id="KW-1185">Reference proteome</keyword>
<comment type="caution">
    <text evidence="2">The sequence shown here is derived from an EMBL/GenBank/DDBJ whole genome shotgun (WGS) entry which is preliminary data.</text>
</comment>
<evidence type="ECO:0000256" key="1">
    <source>
        <dbReference type="SAM" id="Phobius"/>
    </source>
</evidence>
<reference evidence="3" key="1">
    <citation type="submission" date="2019-09" db="EMBL/GenBank/DDBJ databases">
        <title>Mumia zhuanghuii sp. nov. isolated from the intestinal contents of plateau pika (Ochotona curzoniae) in the Qinghai-Tibet plateau of China.</title>
        <authorList>
            <person name="Tian Z."/>
        </authorList>
    </citation>
    <scope>NUCLEOTIDE SEQUENCE [LARGE SCALE GENOMIC DNA]</scope>
    <source>
        <strain evidence="3">L-033</strain>
    </source>
</reference>
<dbReference type="Proteomes" id="UP000326838">
    <property type="component" value="Unassembled WGS sequence"/>
</dbReference>
<organism evidence="2 3">
    <name type="scientific">Microbacterium caowuchunii</name>
    <dbReference type="NCBI Taxonomy" id="2614638"/>
    <lineage>
        <taxon>Bacteria</taxon>
        <taxon>Bacillati</taxon>
        <taxon>Actinomycetota</taxon>
        <taxon>Actinomycetes</taxon>
        <taxon>Micrococcales</taxon>
        <taxon>Microbacteriaceae</taxon>
        <taxon>Microbacterium</taxon>
    </lineage>
</organism>
<dbReference type="EMBL" id="VYUY01000006">
    <property type="protein sequence ID" value="KAA9134846.1"/>
    <property type="molecule type" value="Genomic_DNA"/>
</dbReference>
<keyword evidence="1" id="KW-0472">Membrane</keyword>
<gene>
    <name evidence="2" type="ORF">F6B40_03885</name>
</gene>
<accession>A0A5N0TLK8</accession>
<dbReference type="AlphaFoldDB" id="A0A5N0TLK8"/>
<sequence>MRRSRASTDQAAARGGVRGALAGEDGSASLEFIVGGVLLLIPIVYLMLALGTIQAQSLGVEAAARHTARAISTATDAADAAGRAERVLASVIEEYGLDPDGVQFRWTCTDAAGDCPSAGSSLVVTVAARVPLPFMPPVFDLDRIGSVPVEASAVQKVSRFWVGGP</sequence>
<dbReference type="RefSeq" id="WP_150892202.1">
    <property type="nucleotide sequence ID" value="NZ_VYUY01000006.1"/>
</dbReference>
<keyword evidence="1" id="KW-1133">Transmembrane helix</keyword>
<name>A0A5N0TLK8_9MICO</name>
<protein>
    <submittedName>
        <fullName evidence="2">TadE family protein</fullName>
    </submittedName>
</protein>